<keyword evidence="6" id="KW-0347">Helicase</keyword>
<dbReference type="PANTHER" id="PTHR47957:SF3">
    <property type="entry name" value="ATP-DEPENDENT HELICASE HRQ1"/>
    <property type="match status" value="1"/>
</dbReference>
<evidence type="ECO:0000313" key="6">
    <source>
        <dbReference type="EMBL" id="MCD8741978.1"/>
    </source>
</evidence>
<dbReference type="SMART" id="SM00490">
    <property type="entry name" value="HELICc"/>
    <property type="match status" value="1"/>
</dbReference>
<comment type="caution">
    <text evidence="6">The sequence shown here is derived from an EMBL/GenBank/DDBJ whole genome shotgun (WGS) entry which is preliminary data.</text>
</comment>
<feature type="domain" description="Helicase ATP-binding" evidence="4">
    <location>
        <begin position="90"/>
        <end position="277"/>
    </location>
</feature>
<sequence>MDAFKTHEQVISDYKAYLQSFINIKDPRILEYVNSNTLVNQILPEPLIQFNPSFEKGISLNDLITEGLIHRELPKALGSYLLYKHQIEAIKAGVQGKGFVVTSGTGSGKSLTFLATIFNDIFTNQKEKPKGVKAILVYPMNALINSQYEEIKKYAENFGEGFPVTFGQYTGQESFEERERIKTLEPDILLTNYMMLELIMTRQSESWLRKSLGNNLKYVVYDELHTYRGRQGSDVSILNRRIQSLASTNLIFIGTSATMASKGTPEEKKGIVANVASLIFGKKYQKDQIISEYLEPCTAAKQINAYELALAIKQGIDPDANEETFVQNSLANWLEINVALKLNEGILERAKPKSLNEITRQIKGITSLDFDDIKNALKDLLKWAERINEDNRKRRTRKTFLPFRFHQFISQTGSISVTLEPRATRFVTSSNEPFVKLHGKEKKLYPLLFSRYSGYDFLCVELSFSESKILPASPSKEFKNQKKEELDSKNPNPEGFKFGYIVLDEGEEFWKTDFRNLVPSEWWNKTGSDLMPYYQMVMPIAIYFNGEGDFSFEPKFATKGYFISAKLRIDPTASIVYEDSKTNDFTKLARLGSEGRSTATSILSYSVISTLVDQNEVLQDQKLLSFTDNRQDASLQAGHFNDFYTTIRLRSALYNAIKTAEKPLEIHEIAEKLFQMLKLKESEFAFYPSVDEEFPDDRNIEAFKEFLKYRILQDLKRGWRYTLPNLEQVALLKIDYKNLNKLAILEERFEKIQLLKKLSPDERYIVLKNILDYFRTNYALDHKFFKEIGNIEALMRDRLNPDKLWSLNYNEKIDKPSNIVIKVLKPTPRGFYSISIGERSNLGKYLNRLMNENDFNSLKKDDYINFIEEICALLHRTNFITIEEDKRYPELKSYRLRVDSILWSKGDEQSITLDQTRFNFQNQMLEIQPNPYFQKLYKTDFNKYRKELIAREHTGQLNSSDRIQREDAFRKGEISTLYCSPTMELGIDIANLNIVHMRNVPPNAANYAQRSGRAGRSGQTALVFTYCSTMSPHDVNYFKNSSDMVAGAVQPPRIDLVNEELITSHLNAFLLMNLEISELKTSAADILDLNNEQDVFVRTEIIERIDHLIAINKSIYIAAFKKIIENSLPDIKTIHWFSDEWVSGKIEKFSTNFKTSFHRWILMFTSACQLRNKAQAVLDNHTYKSESDERKEAERQERFARKQIALLKNESQQNSSNSEFYIFRYLAAEGFLPGYNFTRLPVRAMLGKSYRDDVEVISRPRALALSEFGPNNTIYHSGNKYRISRTMVTDLDNSLEKIIISKNTGYAFLSSQTKIANVDPITQSQISGDNLLLWNNALEFSECEGTPIEKITCIEEERTRSGYEIASFFNFPEGIENARSVVLKRDGTKLLQLYFNSTTNLIKINTKARRSINNCFKINRTNGVWIRDNQLLNNKDLANNTKEVVLYTKDTADALYIQPLSNVGTKPNEIISLSYALKRGIERLFLVEESEIAVSLMGNPEKPNILIHEASEGSLGILSQLISDPIKMKEWFKASYEAIHFNPETFEETELGRTLPHASYQDLLSYYNQIYHNQLDRYGIKEILEYLIKCDIELVQGSDRDREEQYQYLLNAYDKSSSTEYSLIKYLYDNGYALPDRAQVNLKDYYISADFVYKRGDHYSLIFCDGSVHDSIEQQNTDKLKRQILTDAGHDCIVWHYSESIEELVQRRKDIFRKVK</sequence>
<dbReference type="PROSITE" id="PS51192">
    <property type="entry name" value="HELICASE_ATP_BIND_1"/>
    <property type="match status" value="1"/>
</dbReference>
<keyword evidence="7" id="KW-1185">Reference proteome</keyword>
<dbReference type="Proteomes" id="UP001199919">
    <property type="component" value="Unassembled WGS sequence"/>
</dbReference>
<accession>A0ABS8U7B4</accession>
<keyword evidence="6" id="KW-0378">Hydrolase</keyword>
<name>A0ABS8U7B4_9SPHI</name>
<dbReference type="PROSITE" id="PS51194">
    <property type="entry name" value="HELICASE_CTER"/>
    <property type="match status" value="1"/>
</dbReference>
<keyword evidence="2" id="KW-0067">ATP-binding</keyword>
<keyword evidence="1" id="KW-0547">Nucleotide-binding</keyword>
<dbReference type="Pfam" id="PF00271">
    <property type="entry name" value="Helicase_C"/>
    <property type="match status" value="1"/>
</dbReference>
<keyword evidence="3" id="KW-0175">Coiled coil</keyword>
<dbReference type="SMART" id="SM00487">
    <property type="entry name" value="DEXDc"/>
    <property type="match status" value="1"/>
</dbReference>
<organism evidence="6 7">
    <name type="scientific">Mucilaginibacter roseus</name>
    <dbReference type="NCBI Taxonomy" id="1528868"/>
    <lineage>
        <taxon>Bacteria</taxon>
        <taxon>Pseudomonadati</taxon>
        <taxon>Bacteroidota</taxon>
        <taxon>Sphingobacteriia</taxon>
        <taxon>Sphingobacteriales</taxon>
        <taxon>Sphingobacteriaceae</taxon>
        <taxon>Mucilaginibacter</taxon>
    </lineage>
</organism>
<feature type="coiled-coil region" evidence="3">
    <location>
        <begin position="1183"/>
        <end position="1210"/>
    </location>
</feature>
<evidence type="ECO:0000259" key="4">
    <source>
        <dbReference type="PROSITE" id="PS51192"/>
    </source>
</evidence>
<dbReference type="SUPFAM" id="SSF52540">
    <property type="entry name" value="P-loop containing nucleoside triphosphate hydrolases"/>
    <property type="match status" value="2"/>
</dbReference>
<protein>
    <submittedName>
        <fullName evidence="6">DEAD/DEAH box helicase</fullName>
    </submittedName>
</protein>
<dbReference type="InterPro" id="IPR014001">
    <property type="entry name" value="Helicase_ATP-bd"/>
</dbReference>
<dbReference type="Gene3D" id="3.40.50.300">
    <property type="entry name" value="P-loop containing nucleotide triphosphate hydrolases"/>
    <property type="match status" value="2"/>
</dbReference>
<dbReference type="Pfam" id="PF00270">
    <property type="entry name" value="DEAD"/>
    <property type="match status" value="1"/>
</dbReference>
<dbReference type="GO" id="GO:0004386">
    <property type="term" value="F:helicase activity"/>
    <property type="evidence" value="ECO:0007669"/>
    <property type="project" value="UniProtKB-KW"/>
</dbReference>
<dbReference type="EMBL" id="JAJPWV010000004">
    <property type="protein sequence ID" value="MCD8741978.1"/>
    <property type="molecule type" value="Genomic_DNA"/>
</dbReference>
<reference evidence="6 7" key="1">
    <citation type="submission" date="2021-12" db="EMBL/GenBank/DDBJ databases">
        <title>Mucilaginibacter roseus genome.</title>
        <authorList>
            <person name="Ferreira J.R."/>
            <person name="Newman J.D."/>
        </authorList>
    </citation>
    <scope>NUCLEOTIDE SEQUENCE [LARGE SCALE GENOMIC DNA]</scope>
    <source>
        <strain evidence="6 7">LMG 28454</strain>
    </source>
</reference>
<dbReference type="InterPro" id="IPR011545">
    <property type="entry name" value="DEAD/DEAH_box_helicase_dom"/>
</dbReference>
<gene>
    <name evidence="6" type="ORF">LT679_15295</name>
</gene>
<feature type="domain" description="Helicase C-terminal" evidence="5">
    <location>
        <begin position="912"/>
        <end position="1062"/>
    </location>
</feature>
<proteinExistence type="predicted"/>
<evidence type="ECO:0000256" key="3">
    <source>
        <dbReference type="SAM" id="Coils"/>
    </source>
</evidence>
<dbReference type="InterPro" id="IPR001650">
    <property type="entry name" value="Helicase_C-like"/>
</dbReference>
<evidence type="ECO:0000313" key="7">
    <source>
        <dbReference type="Proteomes" id="UP001199919"/>
    </source>
</evidence>
<dbReference type="PANTHER" id="PTHR47957">
    <property type="entry name" value="ATP-DEPENDENT HELICASE HRQ1"/>
    <property type="match status" value="1"/>
</dbReference>
<evidence type="ECO:0000256" key="2">
    <source>
        <dbReference type="ARBA" id="ARBA00022840"/>
    </source>
</evidence>
<dbReference type="InterPro" id="IPR027417">
    <property type="entry name" value="P-loop_NTPase"/>
</dbReference>
<evidence type="ECO:0000259" key="5">
    <source>
        <dbReference type="PROSITE" id="PS51194"/>
    </source>
</evidence>
<dbReference type="RefSeq" id="WP_232178472.1">
    <property type="nucleotide sequence ID" value="NZ_JAJPWV010000004.1"/>
</dbReference>
<evidence type="ECO:0000256" key="1">
    <source>
        <dbReference type="ARBA" id="ARBA00022741"/>
    </source>
</evidence>